<keyword evidence="4" id="KW-1185">Reference proteome</keyword>
<evidence type="ECO:0000256" key="1">
    <source>
        <dbReference type="SAM" id="Phobius"/>
    </source>
</evidence>
<accession>A0A8X6HK01</accession>
<name>A0A8X6HK01_TRICU</name>
<keyword evidence="2" id="KW-0732">Signal</keyword>
<keyword evidence="1" id="KW-0812">Transmembrane</keyword>
<evidence type="ECO:0000256" key="2">
    <source>
        <dbReference type="SAM" id="SignalP"/>
    </source>
</evidence>
<protein>
    <submittedName>
        <fullName evidence="3">Uncharacterized protein</fullName>
    </submittedName>
</protein>
<gene>
    <name evidence="3" type="ORF">TNCT_299321</name>
</gene>
<keyword evidence="1" id="KW-1133">Transmembrane helix</keyword>
<feature type="chain" id="PRO_5036446919" evidence="2">
    <location>
        <begin position="20"/>
        <end position="149"/>
    </location>
</feature>
<feature type="transmembrane region" description="Helical" evidence="1">
    <location>
        <begin position="99"/>
        <end position="125"/>
    </location>
</feature>
<dbReference type="OrthoDB" id="6427495at2759"/>
<organism evidence="3 4">
    <name type="scientific">Trichonephila clavata</name>
    <name type="common">Joro spider</name>
    <name type="synonym">Nephila clavata</name>
    <dbReference type="NCBI Taxonomy" id="2740835"/>
    <lineage>
        <taxon>Eukaryota</taxon>
        <taxon>Metazoa</taxon>
        <taxon>Ecdysozoa</taxon>
        <taxon>Arthropoda</taxon>
        <taxon>Chelicerata</taxon>
        <taxon>Arachnida</taxon>
        <taxon>Araneae</taxon>
        <taxon>Araneomorphae</taxon>
        <taxon>Entelegynae</taxon>
        <taxon>Araneoidea</taxon>
        <taxon>Nephilidae</taxon>
        <taxon>Trichonephila</taxon>
    </lineage>
</organism>
<evidence type="ECO:0000313" key="4">
    <source>
        <dbReference type="Proteomes" id="UP000887116"/>
    </source>
</evidence>
<feature type="signal peptide" evidence="2">
    <location>
        <begin position="1"/>
        <end position="19"/>
    </location>
</feature>
<comment type="caution">
    <text evidence="3">The sequence shown here is derived from an EMBL/GenBank/DDBJ whole genome shotgun (WGS) entry which is preliminary data.</text>
</comment>
<feature type="transmembrane region" description="Helical" evidence="1">
    <location>
        <begin position="61"/>
        <end position="79"/>
    </location>
</feature>
<keyword evidence="1" id="KW-0472">Membrane</keyword>
<proteinExistence type="predicted"/>
<evidence type="ECO:0000313" key="3">
    <source>
        <dbReference type="EMBL" id="GFR25292.1"/>
    </source>
</evidence>
<dbReference type="AlphaFoldDB" id="A0A8X6HK01"/>
<reference evidence="3" key="1">
    <citation type="submission" date="2020-07" db="EMBL/GenBank/DDBJ databases">
        <title>Multicomponent nature underlies the extraordinary mechanical properties of spider dragline silk.</title>
        <authorList>
            <person name="Kono N."/>
            <person name="Nakamura H."/>
            <person name="Mori M."/>
            <person name="Yoshida Y."/>
            <person name="Ohtoshi R."/>
            <person name="Malay A.D."/>
            <person name="Moran D.A.P."/>
            <person name="Tomita M."/>
            <person name="Numata K."/>
            <person name="Arakawa K."/>
        </authorList>
    </citation>
    <scope>NUCLEOTIDE SEQUENCE</scope>
</reference>
<dbReference type="Proteomes" id="UP000887116">
    <property type="component" value="Unassembled WGS sequence"/>
</dbReference>
<dbReference type="EMBL" id="BMAO01008627">
    <property type="protein sequence ID" value="GFR25292.1"/>
    <property type="molecule type" value="Genomic_DNA"/>
</dbReference>
<feature type="transmembrane region" description="Helical" evidence="1">
    <location>
        <begin position="23"/>
        <end position="40"/>
    </location>
</feature>
<feature type="non-terminal residue" evidence="3">
    <location>
        <position position="1"/>
    </location>
</feature>
<sequence>VLSVIFILITCHQFFKSGGDEEGNLKTLCFCGICYAICYIKSGLRMKVAVAEERRDKLIPWIILSIITIFSLLSGIIYICMNNWDQLDDFHEDLTMPCLLLFLIGFLILIECTVIYCTWGVVRLFKSMGFVPRNSVMDGIRMFTYGVAV</sequence>